<reference evidence="1" key="2">
    <citation type="submission" date="2013-05" db="EMBL/GenBank/DDBJ databases">
        <authorList>
            <person name="Carter J.-M."/>
            <person name="Baker S.C."/>
            <person name="Pink R."/>
            <person name="Carter D.R.F."/>
            <person name="Collins A."/>
            <person name="Tomlin J."/>
            <person name="Gibbs M."/>
            <person name="Breuker C.J."/>
        </authorList>
    </citation>
    <scope>NUCLEOTIDE SEQUENCE</scope>
    <source>
        <tissue evidence="1">Ovary</tissue>
    </source>
</reference>
<sequence>MPEFSLCSIDSEIPNFSDAPQQLRLQLVLVMEWSARAPVRHDGAFGCNKIKFILVVTFAYCNFIWSETSFTSVTNFRLSANMRHVDLVDHLR</sequence>
<name>S4PS84_9NEOP</name>
<organism evidence="1">
    <name type="scientific">Pararge aegeria</name>
    <name type="common">speckled wood butterfly</name>
    <dbReference type="NCBI Taxonomy" id="116150"/>
    <lineage>
        <taxon>Eukaryota</taxon>
        <taxon>Metazoa</taxon>
        <taxon>Ecdysozoa</taxon>
        <taxon>Arthropoda</taxon>
        <taxon>Hexapoda</taxon>
        <taxon>Insecta</taxon>
        <taxon>Pterygota</taxon>
        <taxon>Neoptera</taxon>
        <taxon>Endopterygota</taxon>
        <taxon>Lepidoptera</taxon>
        <taxon>Glossata</taxon>
        <taxon>Ditrysia</taxon>
        <taxon>Papilionoidea</taxon>
        <taxon>Nymphalidae</taxon>
        <taxon>Satyrinae</taxon>
        <taxon>Satyrini</taxon>
        <taxon>Parargina</taxon>
        <taxon>Pararge</taxon>
    </lineage>
</organism>
<proteinExistence type="predicted"/>
<evidence type="ECO:0000313" key="1">
    <source>
        <dbReference type="EMBL" id="JAA92400.1"/>
    </source>
</evidence>
<dbReference type="EMBL" id="GAIX01000160">
    <property type="protein sequence ID" value="JAA92400.1"/>
    <property type="molecule type" value="Transcribed_RNA"/>
</dbReference>
<protein>
    <submittedName>
        <fullName evidence="1">Uncharacterized protein</fullName>
    </submittedName>
</protein>
<dbReference type="AlphaFoldDB" id="S4PS84"/>
<accession>S4PS84</accession>
<reference evidence="1" key="1">
    <citation type="journal article" date="2013" name="BMC Genomics">
        <title>Unscrambling butterfly oogenesis.</title>
        <authorList>
            <person name="Carter J.M."/>
            <person name="Baker S.C."/>
            <person name="Pink R."/>
            <person name="Carter D.R."/>
            <person name="Collins A."/>
            <person name="Tomlin J."/>
            <person name="Gibbs M."/>
            <person name="Breuker C.J."/>
        </authorList>
    </citation>
    <scope>NUCLEOTIDE SEQUENCE</scope>
    <source>
        <tissue evidence="1">Ovary</tissue>
    </source>
</reference>